<evidence type="ECO:0000313" key="2">
    <source>
        <dbReference type="Proteomes" id="UP000063789"/>
    </source>
</evidence>
<protein>
    <submittedName>
        <fullName evidence="1">Uncharacterized protein</fullName>
    </submittedName>
</protein>
<proteinExistence type="predicted"/>
<dbReference type="STRING" id="1136941.ACH46_00625"/>
<keyword evidence="2" id="KW-1185">Reference proteome</keyword>
<dbReference type="PATRIC" id="fig|1136941.3.peg.128"/>
<name>A0A0N9MLI1_9ACTN</name>
<reference evidence="2" key="1">
    <citation type="submission" date="2015-06" db="EMBL/GenBank/DDBJ databases">
        <title>Complete genome sequence and metabolic analysis of phthalate degradation pathway in Gordonia sp. QH-11.</title>
        <authorList>
            <person name="Jin D."/>
            <person name="Kong X."/>
            <person name="Bai Z."/>
        </authorList>
    </citation>
    <scope>NUCLEOTIDE SEQUENCE [LARGE SCALE GENOMIC DNA]</scope>
    <source>
        <strain evidence="2">QH-11</strain>
    </source>
</reference>
<organism evidence="1 2">
    <name type="scientific">Gordonia phthalatica</name>
    <dbReference type="NCBI Taxonomy" id="1136941"/>
    <lineage>
        <taxon>Bacteria</taxon>
        <taxon>Bacillati</taxon>
        <taxon>Actinomycetota</taxon>
        <taxon>Actinomycetes</taxon>
        <taxon>Mycobacteriales</taxon>
        <taxon>Gordoniaceae</taxon>
        <taxon>Gordonia</taxon>
    </lineage>
</organism>
<accession>A0A0N9MLI1</accession>
<reference evidence="1 2" key="2">
    <citation type="journal article" date="2017" name="Int. J. Syst. Evol. Microbiol.">
        <title>Gordonia phthalatica sp. nov., a di-n-butyl phthalate-degrading bacterium isolated from activated sludge.</title>
        <authorList>
            <person name="Jin D."/>
            <person name="Kong X."/>
            <person name="Jia M."/>
            <person name="Yu X."/>
            <person name="Wang X."/>
            <person name="Zhuang X."/>
            <person name="Deng Y."/>
            <person name="Bai Z."/>
        </authorList>
    </citation>
    <scope>NUCLEOTIDE SEQUENCE [LARGE SCALE GENOMIC DNA]</scope>
    <source>
        <strain evidence="1 2">QH-11</strain>
    </source>
</reference>
<sequence length="173" mass="18723">MSQPQLDLRAIIADTVRDVVAEMVAGSVHDAVAGSGQIAAPSASPPPVLETAGVPGSEHVIRAPGRQVVEAVRISDNTDLDHFVRRLVTMFENPKVRQDIKAGRLSFRLEGRSMLAADTGPVMRVESGALTERQVETAHAEGRRIVLARRAVATPLARERARALRVPIEKETR</sequence>
<dbReference type="KEGG" id="goq:ACH46_00625"/>
<evidence type="ECO:0000313" key="1">
    <source>
        <dbReference type="EMBL" id="ALG83283.1"/>
    </source>
</evidence>
<dbReference type="AlphaFoldDB" id="A0A0N9MLI1"/>
<dbReference type="OrthoDB" id="4730721at2"/>
<dbReference type="Proteomes" id="UP000063789">
    <property type="component" value="Chromosome"/>
</dbReference>
<gene>
    <name evidence="1" type="ORF">ACH46_00625</name>
</gene>
<dbReference type="EMBL" id="CP011853">
    <property type="protein sequence ID" value="ALG83283.1"/>
    <property type="molecule type" value="Genomic_DNA"/>
</dbReference>
<dbReference type="RefSeq" id="WP_062391230.1">
    <property type="nucleotide sequence ID" value="NZ_CP011853.1"/>
</dbReference>